<name>A0A3B9GZI0_9PROT</name>
<dbReference type="EMBL" id="DMAN01000268">
    <property type="protein sequence ID" value="HAE27852.1"/>
    <property type="molecule type" value="Genomic_DNA"/>
</dbReference>
<dbReference type="Gene3D" id="1.20.120.530">
    <property type="entry name" value="GntR ligand-binding domain-like"/>
    <property type="match status" value="1"/>
</dbReference>
<dbReference type="SUPFAM" id="SSF48008">
    <property type="entry name" value="GntR ligand-binding domain-like"/>
    <property type="match status" value="1"/>
</dbReference>
<dbReference type="Pfam" id="PF07729">
    <property type="entry name" value="FCD"/>
    <property type="match status" value="1"/>
</dbReference>
<dbReference type="Pfam" id="PF00392">
    <property type="entry name" value="GntR"/>
    <property type="match status" value="1"/>
</dbReference>
<dbReference type="SUPFAM" id="SSF46785">
    <property type="entry name" value="Winged helix' DNA-binding domain"/>
    <property type="match status" value="1"/>
</dbReference>
<keyword evidence="3" id="KW-0804">Transcription</keyword>
<dbReference type="GO" id="GO:0003677">
    <property type="term" value="F:DNA binding"/>
    <property type="evidence" value="ECO:0007669"/>
    <property type="project" value="UniProtKB-KW"/>
</dbReference>
<accession>A0A3B9GZI0</accession>
<feature type="domain" description="HTH gntR-type" evidence="4">
    <location>
        <begin position="7"/>
        <end position="74"/>
    </location>
</feature>
<keyword evidence="2" id="KW-0238">DNA-binding</keyword>
<proteinExistence type="predicted"/>
<evidence type="ECO:0000259" key="4">
    <source>
        <dbReference type="PROSITE" id="PS50949"/>
    </source>
</evidence>
<dbReference type="Proteomes" id="UP000259610">
    <property type="component" value="Unassembled WGS sequence"/>
</dbReference>
<keyword evidence="1" id="KW-0805">Transcription regulation</keyword>
<protein>
    <submittedName>
        <fullName evidence="5">GntR family transcriptional regulator</fullName>
    </submittedName>
</protein>
<evidence type="ECO:0000313" key="5">
    <source>
        <dbReference type="EMBL" id="HAE27852.1"/>
    </source>
</evidence>
<evidence type="ECO:0000313" key="6">
    <source>
        <dbReference type="Proteomes" id="UP000259610"/>
    </source>
</evidence>
<dbReference type="InterPro" id="IPR011711">
    <property type="entry name" value="GntR_C"/>
</dbReference>
<dbReference type="AlphaFoldDB" id="A0A3B9GZI0"/>
<dbReference type="PROSITE" id="PS50949">
    <property type="entry name" value="HTH_GNTR"/>
    <property type="match status" value="1"/>
</dbReference>
<dbReference type="PRINTS" id="PR00035">
    <property type="entry name" value="HTHGNTR"/>
</dbReference>
<dbReference type="RefSeq" id="WP_272989186.1">
    <property type="nucleotide sequence ID" value="NZ_CAJWRG010000191.1"/>
</dbReference>
<dbReference type="GO" id="GO:0003700">
    <property type="term" value="F:DNA-binding transcription factor activity"/>
    <property type="evidence" value="ECO:0007669"/>
    <property type="project" value="InterPro"/>
</dbReference>
<gene>
    <name evidence="5" type="ORF">DCG58_11885</name>
</gene>
<dbReference type="SMART" id="SM00895">
    <property type="entry name" value="FCD"/>
    <property type="match status" value="1"/>
</dbReference>
<dbReference type="PANTHER" id="PTHR43537">
    <property type="entry name" value="TRANSCRIPTIONAL REGULATOR, GNTR FAMILY"/>
    <property type="match status" value="1"/>
</dbReference>
<dbReference type="PANTHER" id="PTHR43537:SF24">
    <property type="entry name" value="GLUCONATE OPERON TRANSCRIPTIONAL REPRESSOR"/>
    <property type="match status" value="1"/>
</dbReference>
<evidence type="ECO:0000256" key="1">
    <source>
        <dbReference type="ARBA" id="ARBA00023015"/>
    </source>
</evidence>
<dbReference type="Gene3D" id="1.10.10.10">
    <property type="entry name" value="Winged helix-like DNA-binding domain superfamily/Winged helix DNA-binding domain"/>
    <property type="match status" value="1"/>
</dbReference>
<dbReference type="InterPro" id="IPR036390">
    <property type="entry name" value="WH_DNA-bd_sf"/>
</dbReference>
<evidence type="ECO:0000256" key="2">
    <source>
        <dbReference type="ARBA" id="ARBA00023125"/>
    </source>
</evidence>
<organism evidence="5 6">
    <name type="scientific">Hyphomonas adhaerens</name>
    <dbReference type="NCBI Taxonomy" id="81029"/>
    <lineage>
        <taxon>Bacteria</taxon>
        <taxon>Pseudomonadati</taxon>
        <taxon>Pseudomonadota</taxon>
        <taxon>Alphaproteobacteria</taxon>
        <taxon>Hyphomonadales</taxon>
        <taxon>Hyphomonadaceae</taxon>
        <taxon>Hyphomonas</taxon>
    </lineage>
</organism>
<reference evidence="5 6" key="1">
    <citation type="journal article" date="2018" name="Nat. Biotechnol.">
        <title>A standardized bacterial taxonomy based on genome phylogeny substantially revises the tree of life.</title>
        <authorList>
            <person name="Parks D.H."/>
            <person name="Chuvochina M."/>
            <person name="Waite D.W."/>
            <person name="Rinke C."/>
            <person name="Skarshewski A."/>
            <person name="Chaumeil P.A."/>
            <person name="Hugenholtz P."/>
        </authorList>
    </citation>
    <scope>NUCLEOTIDE SEQUENCE [LARGE SCALE GENOMIC DNA]</scope>
    <source>
        <strain evidence="5">UBA8733</strain>
    </source>
</reference>
<dbReference type="InterPro" id="IPR036388">
    <property type="entry name" value="WH-like_DNA-bd_sf"/>
</dbReference>
<sequence>MLNIPDQRLALQAYEKILKMIMSRQIQPGELLNERRLAEMLDMSRTPVRDALLILEGEGLLLRQGRRGLQVKRIQVDDFLDALQVRLLLEPAVARMAAGKVAGDILDALENDLKAVLNNAGPTRTDVDREQTRRIDEHLHGVITCAAGNPKLSSILLELRRQTQFFDLKSLPERVTDTCNEHVEIITALRMGDGDRAARAITFYLDQVRASIIARLSRA</sequence>
<comment type="caution">
    <text evidence="5">The sequence shown here is derived from an EMBL/GenBank/DDBJ whole genome shotgun (WGS) entry which is preliminary data.</text>
</comment>
<dbReference type="SMART" id="SM00345">
    <property type="entry name" value="HTH_GNTR"/>
    <property type="match status" value="1"/>
</dbReference>
<dbReference type="InterPro" id="IPR000524">
    <property type="entry name" value="Tscrpt_reg_HTH_GntR"/>
</dbReference>
<evidence type="ECO:0000256" key="3">
    <source>
        <dbReference type="ARBA" id="ARBA00023163"/>
    </source>
</evidence>
<dbReference type="InterPro" id="IPR008920">
    <property type="entry name" value="TF_FadR/GntR_C"/>
</dbReference>